<comment type="caution">
    <text evidence="2">The sequence shown here is derived from an EMBL/GenBank/DDBJ whole genome shotgun (WGS) entry which is preliminary data.</text>
</comment>
<proteinExistence type="predicted"/>
<feature type="region of interest" description="Disordered" evidence="1">
    <location>
        <begin position="177"/>
        <end position="205"/>
    </location>
</feature>
<dbReference type="Proteomes" id="UP001138540">
    <property type="component" value="Unassembled WGS sequence"/>
</dbReference>
<evidence type="ECO:0000313" key="2">
    <source>
        <dbReference type="EMBL" id="MBB5985505.1"/>
    </source>
</evidence>
<feature type="compositionally biased region" description="Basic residues" evidence="1">
    <location>
        <begin position="188"/>
        <end position="205"/>
    </location>
</feature>
<dbReference type="EMBL" id="JACHKA010000001">
    <property type="protein sequence ID" value="MBB5985505.1"/>
    <property type="molecule type" value="Genomic_DNA"/>
</dbReference>
<protein>
    <submittedName>
        <fullName evidence="2">Uncharacterized protein</fullName>
    </submittedName>
</protein>
<accession>A0ABR6NDZ5</accession>
<dbReference type="PROSITE" id="PS51257">
    <property type="entry name" value="PROKAR_LIPOPROTEIN"/>
    <property type="match status" value="1"/>
</dbReference>
<organism evidence="2 3">
    <name type="scientific">Sphingobium lignivorans</name>
    <dbReference type="NCBI Taxonomy" id="2735886"/>
    <lineage>
        <taxon>Bacteria</taxon>
        <taxon>Pseudomonadati</taxon>
        <taxon>Pseudomonadota</taxon>
        <taxon>Alphaproteobacteria</taxon>
        <taxon>Sphingomonadales</taxon>
        <taxon>Sphingomonadaceae</taxon>
        <taxon>Sphingobium</taxon>
    </lineage>
</organism>
<keyword evidence="3" id="KW-1185">Reference proteome</keyword>
<evidence type="ECO:0000313" key="3">
    <source>
        <dbReference type="Proteomes" id="UP001138540"/>
    </source>
</evidence>
<reference evidence="2 3" key="1">
    <citation type="submission" date="2020-08" db="EMBL/GenBank/DDBJ databases">
        <title>Exploring microbial biodiversity for novel pathways involved in the catabolism of aromatic compounds derived from lignin.</title>
        <authorList>
            <person name="Elkins J."/>
        </authorList>
    </citation>
    <scope>NUCLEOTIDE SEQUENCE [LARGE SCALE GENOMIC DNA]</scope>
    <source>
        <strain evidence="2 3">B1D3A</strain>
    </source>
</reference>
<sequence>MSRTRPDSAAKIMQRSARGRACGHPPISSSSCADIGDVVRSASSYDRVAISEFCRPDDCFGGADARRLWVGRLKLVEFRQAAPGGKSRTAALSQAIEFVHAAPGLLRLRGMAPERARGAGHRGRIFAACFRGITPISPPFSAVLHPLRHGSPAGRLFHCRRQDDAWLSSHSHGRTFIVRSGGAGLPGRARRSPHRHGRKGHGSGR</sequence>
<evidence type="ECO:0000256" key="1">
    <source>
        <dbReference type="SAM" id="MobiDB-lite"/>
    </source>
</evidence>
<name>A0ABR6NDZ5_9SPHN</name>
<gene>
    <name evidence="2" type="ORF">HNP60_001479</name>
</gene>